<feature type="region of interest" description="Disordered" evidence="1">
    <location>
        <begin position="216"/>
        <end position="236"/>
    </location>
</feature>
<feature type="compositionally biased region" description="Low complexity" evidence="1">
    <location>
        <begin position="117"/>
        <end position="132"/>
    </location>
</feature>
<proteinExistence type="predicted"/>
<accession>A0A1B6LFN8</accession>
<feature type="region of interest" description="Disordered" evidence="1">
    <location>
        <begin position="1"/>
        <end position="24"/>
    </location>
</feature>
<gene>
    <name evidence="2" type="ORF">g.31086</name>
</gene>
<feature type="compositionally biased region" description="Polar residues" evidence="1">
    <location>
        <begin position="12"/>
        <end position="24"/>
    </location>
</feature>
<feature type="region of interest" description="Disordered" evidence="1">
    <location>
        <begin position="38"/>
        <end position="149"/>
    </location>
</feature>
<dbReference type="AlphaFoldDB" id="A0A1B6LFN8"/>
<feature type="region of interest" description="Disordered" evidence="1">
    <location>
        <begin position="161"/>
        <end position="201"/>
    </location>
</feature>
<sequence length="236" mass="25854">IVSEAPNFVQARPSSTNNSFDDESQTFASISSNISYGFRNINPNHNKPTGVGGKTARNEKRRSNSCNRSKEGGSNLSVFSDSASTTSGRASCKPPAFQEVKKSTQHGYKNNSSDVINNSRSTSNNRQSRTDTIQPSSSSGNCNQESLSNSSHVGMAINNRRFQLDDSKNRSDSLPENKNRRLSGPEHPKSTVINTRETPAERQTRINEVLMVNGFKVKPKGGNTDQNKVKKENSNV</sequence>
<dbReference type="EMBL" id="GEBQ01017527">
    <property type="protein sequence ID" value="JAT22450.1"/>
    <property type="molecule type" value="Transcribed_RNA"/>
</dbReference>
<organism evidence="2">
    <name type="scientific">Graphocephala atropunctata</name>
    <dbReference type="NCBI Taxonomy" id="36148"/>
    <lineage>
        <taxon>Eukaryota</taxon>
        <taxon>Metazoa</taxon>
        <taxon>Ecdysozoa</taxon>
        <taxon>Arthropoda</taxon>
        <taxon>Hexapoda</taxon>
        <taxon>Insecta</taxon>
        <taxon>Pterygota</taxon>
        <taxon>Neoptera</taxon>
        <taxon>Paraneoptera</taxon>
        <taxon>Hemiptera</taxon>
        <taxon>Auchenorrhyncha</taxon>
        <taxon>Membracoidea</taxon>
        <taxon>Cicadellidae</taxon>
        <taxon>Cicadellinae</taxon>
        <taxon>Cicadellini</taxon>
        <taxon>Graphocephala</taxon>
    </lineage>
</organism>
<reference evidence="2" key="1">
    <citation type="submission" date="2015-11" db="EMBL/GenBank/DDBJ databases">
        <title>De novo transcriptome assembly of four potential Pierce s Disease insect vectors from Arizona vineyards.</title>
        <authorList>
            <person name="Tassone E.E."/>
        </authorList>
    </citation>
    <scope>NUCLEOTIDE SEQUENCE</scope>
</reference>
<evidence type="ECO:0000256" key="1">
    <source>
        <dbReference type="SAM" id="MobiDB-lite"/>
    </source>
</evidence>
<feature type="non-terminal residue" evidence="2">
    <location>
        <position position="1"/>
    </location>
</feature>
<feature type="compositionally biased region" description="Polar residues" evidence="1">
    <location>
        <begin position="105"/>
        <end position="116"/>
    </location>
</feature>
<name>A0A1B6LFN8_9HEMI</name>
<evidence type="ECO:0000313" key="2">
    <source>
        <dbReference type="EMBL" id="JAT22450.1"/>
    </source>
</evidence>
<feature type="compositionally biased region" description="Basic and acidic residues" evidence="1">
    <location>
        <begin position="227"/>
        <end position="236"/>
    </location>
</feature>
<feature type="compositionally biased region" description="Polar residues" evidence="1">
    <location>
        <begin position="133"/>
        <end position="149"/>
    </location>
</feature>
<feature type="non-terminal residue" evidence="2">
    <location>
        <position position="236"/>
    </location>
</feature>
<protein>
    <submittedName>
        <fullName evidence="2">Uncharacterized protein</fullName>
    </submittedName>
</protein>
<feature type="compositionally biased region" description="Polar residues" evidence="1">
    <location>
        <begin position="64"/>
        <end position="89"/>
    </location>
</feature>
<feature type="compositionally biased region" description="Basic and acidic residues" evidence="1">
    <location>
        <begin position="162"/>
        <end position="189"/>
    </location>
</feature>
<feature type="compositionally biased region" description="Polar residues" evidence="1">
    <location>
        <begin position="38"/>
        <end position="47"/>
    </location>
</feature>